<evidence type="ECO:0000256" key="4">
    <source>
        <dbReference type="ARBA" id="ARBA00022801"/>
    </source>
</evidence>
<dbReference type="STRING" id="1235279.C772_01165"/>
<comment type="catalytic activity">
    <reaction evidence="1">
        <text>beta-D-fructose 1,6-bisphosphate + H2O = beta-D-fructose 6-phosphate + phosphate</text>
        <dbReference type="Rhea" id="RHEA:11064"/>
        <dbReference type="ChEBI" id="CHEBI:15377"/>
        <dbReference type="ChEBI" id="CHEBI:32966"/>
        <dbReference type="ChEBI" id="CHEBI:43474"/>
        <dbReference type="ChEBI" id="CHEBI:57634"/>
        <dbReference type="EC" id="3.1.3.11"/>
    </reaction>
</comment>
<evidence type="ECO:0000256" key="6">
    <source>
        <dbReference type="ARBA" id="ARBA00023277"/>
    </source>
</evidence>
<feature type="binding site" evidence="10">
    <location>
        <position position="127"/>
    </location>
    <ligand>
        <name>substrate</name>
    </ligand>
</feature>
<protein>
    <recommendedName>
        <fullName evidence="8">Fructose-1,6-bisphosphatase</fullName>
    </recommendedName>
</protein>
<evidence type="ECO:0000256" key="1">
    <source>
        <dbReference type="ARBA" id="ARBA00001273"/>
    </source>
</evidence>
<dbReference type="NCBIfam" id="TIGR00330">
    <property type="entry name" value="glpX"/>
    <property type="match status" value="1"/>
</dbReference>
<proteinExistence type="inferred from homology"/>
<gene>
    <name evidence="11" type="primary">glpX_2</name>
    <name evidence="11" type="ORF">C772_01165</name>
</gene>
<keyword evidence="6 8" id="KW-0119">Carbohydrate metabolism</keyword>
<feature type="binding site" evidence="10">
    <location>
        <begin position="172"/>
        <end position="174"/>
    </location>
    <ligand>
        <name>substrate</name>
    </ligand>
</feature>
<keyword evidence="3 9" id="KW-0479">Metal-binding</keyword>
<comment type="pathway">
    <text evidence="7">Carbohydrate biosynthesis.</text>
</comment>
<dbReference type="GO" id="GO:0046872">
    <property type="term" value="F:metal ion binding"/>
    <property type="evidence" value="ECO:0007669"/>
    <property type="project" value="UniProtKB-KW"/>
</dbReference>
<feature type="binding site" evidence="10">
    <location>
        <position position="218"/>
    </location>
    <ligand>
        <name>substrate</name>
    </ligand>
</feature>
<dbReference type="GO" id="GO:0006094">
    <property type="term" value="P:gluconeogenesis"/>
    <property type="evidence" value="ECO:0007669"/>
    <property type="project" value="InterPro"/>
</dbReference>
<dbReference type="RefSeq" id="WP_008298144.1">
    <property type="nucleotide sequence ID" value="NZ_AOFT01000004.1"/>
</dbReference>
<dbReference type="PIRSF" id="PIRSF004532">
    <property type="entry name" value="GlpX"/>
    <property type="match status" value="1"/>
</dbReference>
<dbReference type="GO" id="GO:0030388">
    <property type="term" value="P:fructose 1,6-bisphosphate metabolic process"/>
    <property type="evidence" value="ECO:0007669"/>
    <property type="project" value="TreeGrafter"/>
</dbReference>
<dbReference type="Pfam" id="PF03320">
    <property type="entry name" value="FBPase_glpX"/>
    <property type="match status" value="1"/>
</dbReference>
<comment type="similarity">
    <text evidence="2 8">Belongs to the FBPase class 2 family.</text>
</comment>
<dbReference type="GO" id="GO:0042132">
    <property type="term" value="F:fructose 1,6-bisphosphate 1-phosphatase activity"/>
    <property type="evidence" value="ECO:0007669"/>
    <property type="project" value="UniProtKB-EC"/>
</dbReference>
<reference evidence="11 12" key="1">
    <citation type="journal article" date="2013" name="Genome Announc.">
        <title>Draft Genome Sequence of Bhargavaea cecembensis Strain DSE10T, Isolated from a Deep-Sea Sediment Sample Collected at a Depth of 5,904 m from the Chagos-Laccadive Ridge System in the Indian Ocean.</title>
        <authorList>
            <person name="Shivaji S."/>
            <person name="Ara S."/>
            <person name="Begum Z."/>
            <person name="Ruth M."/>
            <person name="Singh A."/>
            <person name="Kumar Pinnaka A."/>
        </authorList>
    </citation>
    <scope>NUCLEOTIDE SEQUENCE [LARGE SCALE GENOMIC DNA]</scope>
    <source>
        <strain evidence="11 12">DSE10</strain>
    </source>
</reference>
<feature type="binding site" evidence="9">
    <location>
        <position position="65"/>
    </location>
    <ligand>
        <name>Mn(2+)</name>
        <dbReference type="ChEBI" id="CHEBI:29035"/>
        <label>1</label>
    </ligand>
</feature>
<dbReference type="CDD" id="cd01516">
    <property type="entry name" value="FBPase_glpX"/>
    <property type="match status" value="1"/>
</dbReference>
<dbReference type="SUPFAM" id="SSF56655">
    <property type="entry name" value="Carbohydrate phosphatase"/>
    <property type="match status" value="1"/>
</dbReference>
<feature type="binding site" evidence="9">
    <location>
        <position position="41"/>
    </location>
    <ligand>
        <name>Mn(2+)</name>
        <dbReference type="ChEBI" id="CHEBI:29035"/>
        <label>1</label>
    </ligand>
</feature>
<feature type="binding site" evidence="9">
    <location>
        <position position="221"/>
    </location>
    <ligand>
        <name>Mn(2+)</name>
        <dbReference type="ChEBI" id="CHEBI:29035"/>
        <label>2</label>
    </ligand>
</feature>
<sequence>MIAEKRADSMQALVLDFLRVTEKAAIEALPWVGSGDKIAADAAATNEMRKQLNRLEMKGTIVIGEGEIDEAPMLYIGETLGKASSPEIDIAVDPIEGTTPAVNGQNNSLAVIAAAPKGTLLHAPDMYMKKIAVGPEAKGKIDLDAPLEETLEAVAKARGKRVNELTVMIQDRPRHREAIEQIRSTGARVNLFQDGDVISAVATCISYLNVDMFYGIGGAPEGVLAATAIRSLGGEMQAKLMPRNEDEKKRCSTMGVDTDRVLQHDELVSTDECLFIATGITDNLLVNGIEKMNGKYAVNSMVVTGVDCEVRYMRSIHALDPVVL</sequence>
<dbReference type="Gene3D" id="3.40.190.90">
    <property type="match status" value="1"/>
</dbReference>
<dbReference type="FunFam" id="3.40.190.90:FF:000001">
    <property type="entry name" value="Fructose-1,6-bisphosphatase"/>
    <property type="match status" value="1"/>
</dbReference>
<dbReference type="eggNOG" id="COG1494">
    <property type="taxonomic scope" value="Bacteria"/>
</dbReference>
<feature type="binding site" evidence="9">
    <location>
        <position position="93"/>
    </location>
    <ligand>
        <name>Mn(2+)</name>
        <dbReference type="ChEBI" id="CHEBI:29035"/>
        <label>2</label>
    </ligand>
</feature>
<organism evidence="11 12">
    <name type="scientific">Bhargavaea cecembensis DSE10</name>
    <dbReference type="NCBI Taxonomy" id="1235279"/>
    <lineage>
        <taxon>Bacteria</taxon>
        <taxon>Bacillati</taxon>
        <taxon>Bacillota</taxon>
        <taxon>Bacilli</taxon>
        <taxon>Bacillales</taxon>
        <taxon>Caryophanaceae</taxon>
        <taxon>Bhargavaea</taxon>
    </lineage>
</organism>
<evidence type="ECO:0000256" key="9">
    <source>
        <dbReference type="PIRSR" id="PIRSR004532-1"/>
    </source>
</evidence>
<evidence type="ECO:0000256" key="8">
    <source>
        <dbReference type="PIRNR" id="PIRNR004532"/>
    </source>
</evidence>
<feature type="binding site" evidence="9">
    <location>
        <position position="96"/>
    </location>
    <ligand>
        <name>Mn(2+)</name>
        <dbReference type="ChEBI" id="CHEBI:29035"/>
        <label>2</label>
    </ligand>
</feature>
<dbReference type="Proteomes" id="UP000011919">
    <property type="component" value="Unassembled WGS sequence"/>
</dbReference>
<evidence type="ECO:0000313" key="12">
    <source>
        <dbReference type="Proteomes" id="UP000011919"/>
    </source>
</evidence>
<dbReference type="Gene3D" id="3.30.540.10">
    <property type="entry name" value="Fructose-1,6-Bisphosphatase, subunit A, domain 1"/>
    <property type="match status" value="1"/>
</dbReference>
<comment type="cofactor">
    <cofactor evidence="9">
        <name>Mn(2+)</name>
        <dbReference type="ChEBI" id="CHEBI:29035"/>
    </cofactor>
</comment>
<dbReference type="PATRIC" id="fig|1235279.3.peg.1164"/>
<feature type="binding site" evidence="10">
    <location>
        <begin position="194"/>
        <end position="196"/>
    </location>
    <ligand>
        <name>substrate</name>
    </ligand>
</feature>
<dbReference type="GO" id="GO:0006071">
    <property type="term" value="P:glycerol metabolic process"/>
    <property type="evidence" value="ECO:0007669"/>
    <property type="project" value="InterPro"/>
</dbReference>
<evidence type="ECO:0000256" key="3">
    <source>
        <dbReference type="ARBA" id="ARBA00022723"/>
    </source>
</evidence>
<keyword evidence="5 9" id="KW-0464">Manganese</keyword>
<evidence type="ECO:0000256" key="7">
    <source>
        <dbReference type="ARBA" id="ARBA00024331"/>
    </source>
</evidence>
<keyword evidence="4 11" id="KW-0378">Hydrolase</keyword>
<evidence type="ECO:0000313" key="11">
    <source>
        <dbReference type="EMBL" id="EMR07029.1"/>
    </source>
</evidence>
<dbReference type="PANTHER" id="PTHR30447:SF0">
    <property type="entry name" value="FRUCTOSE-1,6-BISPHOSPHATASE 1 CLASS 2-RELATED"/>
    <property type="match status" value="1"/>
</dbReference>
<evidence type="ECO:0000256" key="10">
    <source>
        <dbReference type="PIRSR" id="PIRSR004532-2"/>
    </source>
</evidence>
<dbReference type="InterPro" id="IPR004464">
    <property type="entry name" value="FBPase_class-2/SBPase"/>
</dbReference>
<evidence type="ECO:0000256" key="5">
    <source>
        <dbReference type="ARBA" id="ARBA00023211"/>
    </source>
</evidence>
<dbReference type="EMBL" id="AOFT01000004">
    <property type="protein sequence ID" value="EMR07029.1"/>
    <property type="molecule type" value="Genomic_DNA"/>
</dbReference>
<evidence type="ECO:0000256" key="2">
    <source>
        <dbReference type="ARBA" id="ARBA00008989"/>
    </source>
</evidence>
<keyword evidence="12" id="KW-1185">Reference proteome</keyword>
<comment type="caution">
    <text evidence="11">The sequence shown here is derived from an EMBL/GenBank/DDBJ whole genome shotgun (WGS) entry which is preliminary data.</text>
</comment>
<dbReference type="AlphaFoldDB" id="M7P950"/>
<feature type="binding site" evidence="10">
    <location>
        <begin position="96"/>
        <end position="98"/>
    </location>
    <ligand>
        <name>substrate</name>
    </ligand>
</feature>
<name>M7P950_9BACL</name>
<dbReference type="PANTHER" id="PTHR30447">
    <property type="entry name" value="FRUCTOSE-1,6-BISPHOSPHATASE CLASS 2"/>
    <property type="match status" value="1"/>
</dbReference>
<accession>M7P950</accession>
<dbReference type="GO" id="GO:0005829">
    <property type="term" value="C:cytosol"/>
    <property type="evidence" value="ECO:0007669"/>
    <property type="project" value="TreeGrafter"/>
</dbReference>